<dbReference type="GO" id="GO:0016052">
    <property type="term" value="P:carbohydrate catabolic process"/>
    <property type="evidence" value="ECO:0007669"/>
    <property type="project" value="TreeGrafter"/>
</dbReference>
<dbReference type="GO" id="GO:0003796">
    <property type="term" value="F:lysozyme activity"/>
    <property type="evidence" value="ECO:0007669"/>
    <property type="project" value="InterPro"/>
</dbReference>
<sequence>MVATSRWIVLALVCAGLIAGTKSNAQAAAGTAPTDAVSLGLTELKDDLSRQQLFGEIQATDRRSGSASARRAEEAAESFDLRGPFRFPADTTYDPSANDGAGGPRVDSYFGIDISHYTSPSFPLDLLKIRNVQFLYMKATQGAKGLDGKFAYFWKRAGELPKGRQVHRGAYHFLSACQDADCAIAPAAWGKLQAETFVRVINANGGLLPTDMPPVVDLEWDKASANGPDRWQRRSPQEIVQIVDAFLAEVQAGLGRTPMIYTAQAWWNERMKATPMSPAMKSASLWLADYSKSSRAIEVPRTINATKWALWQFTDAGTMATGFAGAFDTNIYKGSLPDLYRSLGVQDFAP</sequence>
<evidence type="ECO:0000313" key="3">
    <source>
        <dbReference type="EMBL" id="SFD99604.1"/>
    </source>
</evidence>
<evidence type="ECO:0000256" key="2">
    <source>
        <dbReference type="SAM" id="SignalP"/>
    </source>
</evidence>
<dbReference type="Gene3D" id="3.20.20.80">
    <property type="entry name" value="Glycosidases"/>
    <property type="match status" value="1"/>
</dbReference>
<feature type="signal peptide" evidence="2">
    <location>
        <begin position="1"/>
        <end position="27"/>
    </location>
</feature>
<dbReference type="Pfam" id="PF01183">
    <property type="entry name" value="Glyco_hydro_25"/>
    <property type="match status" value="1"/>
</dbReference>
<dbReference type="AlphaFoldDB" id="A0A1I1WWP4"/>
<keyword evidence="4" id="KW-1185">Reference proteome</keyword>
<accession>A0A1I1WWP4</accession>
<dbReference type="EMBL" id="FONH01000001">
    <property type="protein sequence ID" value="SFD99604.1"/>
    <property type="molecule type" value="Genomic_DNA"/>
</dbReference>
<keyword evidence="2" id="KW-0732">Signal</keyword>
<feature type="chain" id="PRO_5011704317" evidence="2">
    <location>
        <begin position="28"/>
        <end position="350"/>
    </location>
</feature>
<dbReference type="RefSeq" id="WP_026634118.1">
    <property type="nucleotide sequence ID" value="NZ_FONH01000001.1"/>
</dbReference>
<dbReference type="GO" id="GO:0016998">
    <property type="term" value="P:cell wall macromolecule catabolic process"/>
    <property type="evidence" value="ECO:0007669"/>
    <property type="project" value="InterPro"/>
</dbReference>
<dbReference type="Proteomes" id="UP000199477">
    <property type="component" value="Unassembled WGS sequence"/>
</dbReference>
<dbReference type="InterPro" id="IPR017853">
    <property type="entry name" value="GH"/>
</dbReference>
<dbReference type="InterPro" id="IPR002053">
    <property type="entry name" value="Glyco_hydro_25"/>
</dbReference>
<gene>
    <name evidence="3" type="ORF">SAMN02799615_00045</name>
</gene>
<comment type="similarity">
    <text evidence="1">Belongs to the glycosyl hydrolase 25 family.</text>
</comment>
<evidence type="ECO:0000256" key="1">
    <source>
        <dbReference type="ARBA" id="ARBA00010646"/>
    </source>
</evidence>
<dbReference type="PANTHER" id="PTHR34135:SF2">
    <property type="entry name" value="LYSOZYME"/>
    <property type="match status" value="1"/>
</dbReference>
<dbReference type="SUPFAM" id="SSF51445">
    <property type="entry name" value="(Trans)glycosidases"/>
    <property type="match status" value="1"/>
</dbReference>
<proteinExistence type="inferred from homology"/>
<name>A0A1I1WWP4_9GAMM</name>
<dbReference type="PANTHER" id="PTHR34135">
    <property type="entry name" value="LYSOZYME"/>
    <property type="match status" value="1"/>
</dbReference>
<evidence type="ECO:0000313" key="4">
    <source>
        <dbReference type="Proteomes" id="UP000199477"/>
    </source>
</evidence>
<protein>
    <submittedName>
        <fullName evidence="3">Lysozyme</fullName>
    </submittedName>
</protein>
<dbReference type="GO" id="GO:0009253">
    <property type="term" value="P:peptidoglycan catabolic process"/>
    <property type="evidence" value="ECO:0007669"/>
    <property type="project" value="InterPro"/>
</dbReference>
<reference evidence="4" key="1">
    <citation type="submission" date="2016-10" db="EMBL/GenBank/DDBJ databases">
        <authorList>
            <person name="Varghese N."/>
            <person name="Submissions S."/>
        </authorList>
    </citation>
    <scope>NUCLEOTIDE SEQUENCE [LARGE SCALE GENOMIC DNA]</scope>
    <source>
        <strain evidence="4">UNC178MFTsu3.1</strain>
    </source>
</reference>
<dbReference type="PROSITE" id="PS51904">
    <property type="entry name" value="GLYCOSYL_HYDROL_F25_2"/>
    <property type="match status" value="1"/>
</dbReference>
<organism evidence="3 4">
    <name type="scientific">Dyella marensis</name>
    <dbReference type="NCBI Taxonomy" id="500610"/>
    <lineage>
        <taxon>Bacteria</taxon>
        <taxon>Pseudomonadati</taxon>
        <taxon>Pseudomonadota</taxon>
        <taxon>Gammaproteobacteria</taxon>
        <taxon>Lysobacterales</taxon>
        <taxon>Rhodanobacteraceae</taxon>
        <taxon>Dyella</taxon>
    </lineage>
</organism>